<sequence>MAQRSWWVRGVVLGGALLLAPVGAWADKLTELEQAFETQQKSLQQLQQEMHRLRQERTVQQEEVTRRVMEVEKKAAEAAASSFLTGMDPWPGKGFYLKSPDGQHRLSIGGYIQALTQVEGALSDDVEGNAAAINRHNPSTFKLHRVRLILNGQLYKDFGFHVETQLADGPTKSSNSSGGAAGTSGGTRLEWAVGTYTYAPWAKIAVGQMRNHYGLEMAMATQDLDFASQRSLVSRALSPDLQLGLHVSGDLKQFVGIPFYYGAGIFNGCGRVDQCPGSIDNDGEKEYTGRLAVTPPMPFGNLTIGVNGDYRKFDMKGSANTKGAFDLATSPVNGTIYHNFNPTSVTGVALAGSGFRINGERITSGADLYYEFYPFFIRGEYHYALQERDSLSGTGNNLDDLIMQGGYGTLGFWIFGNKLKGLVLAGRYEQLRIDDDSGKFDPATTGEVGTDIRAVTTGLTWHINPNIWLRGNYVYHNVSPHQNIAGMSSSSGGGEAHQGIAEFMLRF</sequence>
<reference evidence="2 3" key="1">
    <citation type="journal article" date="2021" name="bioRxiv">
        <title>Unraveling nitrogen, sulfur and carbon metabolic pathways and microbial community transcriptional responses to substrate deprivation and toxicity stresses in a bioreactor mimicking anoxic brackish coastal sediment conditions.</title>
        <authorList>
            <person name="Martins P.D."/>
            <person name="Echeveste M.J."/>
            <person name="Arshad A."/>
            <person name="Kurth J."/>
            <person name="Ouboter H."/>
            <person name="Jetten M.S.M."/>
            <person name="Welte C.U."/>
        </authorList>
    </citation>
    <scope>NUCLEOTIDE SEQUENCE [LARGE SCALE GENOMIC DNA]</scope>
    <source>
        <strain evidence="2">MAG_38</strain>
    </source>
</reference>
<keyword evidence="1" id="KW-0175">Coiled coil</keyword>
<dbReference type="Proteomes" id="UP001197609">
    <property type="component" value="Unassembled WGS sequence"/>
</dbReference>
<dbReference type="Pfam" id="PF07396">
    <property type="entry name" value="Porin_O_P"/>
    <property type="match status" value="1"/>
</dbReference>
<accession>A0AAJ1AFI4</accession>
<feature type="coiled-coil region" evidence="1">
    <location>
        <begin position="29"/>
        <end position="63"/>
    </location>
</feature>
<dbReference type="InterPro" id="IPR010870">
    <property type="entry name" value="Porin_O/P"/>
</dbReference>
<dbReference type="EMBL" id="JAIOIU010000004">
    <property type="protein sequence ID" value="MBZ0158559.1"/>
    <property type="molecule type" value="Genomic_DNA"/>
</dbReference>
<gene>
    <name evidence="2" type="ORF">K8G79_00160</name>
</gene>
<dbReference type="AlphaFoldDB" id="A0AAJ1AFI4"/>
<evidence type="ECO:0000313" key="3">
    <source>
        <dbReference type="Proteomes" id="UP001197609"/>
    </source>
</evidence>
<organism evidence="2 3">
    <name type="scientific">Candidatus Methylomirabilis tolerans</name>
    <dbReference type="NCBI Taxonomy" id="3123416"/>
    <lineage>
        <taxon>Bacteria</taxon>
        <taxon>Candidatus Methylomirabilota</taxon>
        <taxon>Candidatus Methylomirabilia</taxon>
        <taxon>Candidatus Methylomirabilales</taxon>
        <taxon>Candidatus Methylomirabilaceae</taxon>
        <taxon>Candidatus Methylomirabilis</taxon>
    </lineage>
</organism>
<dbReference type="SUPFAM" id="SSF56935">
    <property type="entry name" value="Porins"/>
    <property type="match status" value="1"/>
</dbReference>
<name>A0AAJ1AFI4_9BACT</name>
<dbReference type="Gene3D" id="2.40.160.10">
    <property type="entry name" value="Porin"/>
    <property type="match status" value="1"/>
</dbReference>
<dbReference type="InterPro" id="IPR023614">
    <property type="entry name" value="Porin_dom_sf"/>
</dbReference>
<protein>
    <submittedName>
        <fullName evidence="2">OprO/OprP family phosphate-selective porin</fullName>
    </submittedName>
</protein>
<proteinExistence type="predicted"/>
<evidence type="ECO:0000313" key="2">
    <source>
        <dbReference type="EMBL" id="MBZ0158559.1"/>
    </source>
</evidence>
<evidence type="ECO:0000256" key="1">
    <source>
        <dbReference type="SAM" id="Coils"/>
    </source>
</evidence>
<comment type="caution">
    <text evidence="2">The sequence shown here is derived from an EMBL/GenBank/DDBJ whole genome shotgun (WGS) entry which is preliminary data.</text>
</comment>